<dbReference type="Gene3D" id="2.30.180.10">
    <property type="entry name" value="FAS1 domain"/>
    <property type="match status" value="1"/>
</dbReference>
<dbReference type="InterPro" id="IPR036378">
    <property type="entry name" value="FAS1_dom_sf"/>
</dbReference>
<dbReference type="RefSeq" id="WP_035948180.1">
    <property type="nucleotide sequence ID" value="NZ_BMEA01000001.1"/>
</dbReference>
<dbReference type="SUPFAM" id="SSF82153">
    <property type="entry name" value="FAS1 domain"/>
    <property type="match status" value="1"/>
</dbReference>
<dbReference type="InterPro" id="IPR000782">
    <property type="entry name" value="FAS1_domain"/>
</dbReference>
<sequence>MSARRILSALAVAGLAGALAAPAASAAPTSTTAPTGTRSLAAVLTADGNQFDRNWYDYDIVTEAALAVLGAKPTSKVGVLADGTVPLTAFLPNDRAFQSLVADVAGSRLSSEKAVFDAVAGLGIDTVETVLLYHVVPGATITSKQAVAANGAVLTTAQGGTLTVRSYSRYLPIIELRDKDTDDRNPFVNPFALDVNKGNKQIAHGITGVLRPVNL</sequence>
<reference evidence="3" key="2">
    <citation type="submission" date="2020-09" db="EMBL/GenBank/DDBJ databases">
        <authorList>
            <person name="Sun Q."/>
            <person name="Zhou Y."/>
        </authorList>
    </citation>
    <scope>NUCLEOTIDE SEQUENCE</scope>
    <source>
        <strain evidence="3">CGMCC 1.10749</strain>
    </source>
</reference>
<dbReference type="PROSITE" id="PS50213">
    <property type="entry name" value="FAS1"/>
    <property type="match status" value="1"/>
</dbReference>
<comment type="caution">
    <text evidence="3">The sequence shown here is derived from an EMBL/GenBank/DDBJ whole genome shotgun (WGS) entry which is preliminary data.</text>
</comment>
<dbReference type="Proteomes" id="UP000628079">
    <property type="component" value="Unassembled WGS sequence"/>
</dbReference>
<protein>
    <recommendedName>
        <fullName evidence="2">FAS1 domain-containing protein</fullName>
    </recommendedName>
</protein>
<organism evidence="3 4">
    <name type="scientific">Knoellia flava</name>
    <dbReference type="NCBI Taxonomy" id="913969"/>
    <lineage>
        <taxon>Bacteria</taxon>
        <taxon>Bacillati</taxon>
        <taxon>Actinomycetota</taxon>
        <taxon>Actinomycetes</taxon>
        <taxon>Micrococcales</taxon>
        <taxon>Intrasporangiaceae</taxon>
        <taxon>Knoellia</taxon>
    </lineage>
</organism>
<keyword evidence="1" id="KW-0732">Signal</keyword>
<evidence type="ECO:0000313" key="3">
    <source>
        <dbReference type="EMBL" id="GGB77389.1"/>
    </source>
</evidence>
<dbReference type="AlphaFoldDB" id="A0A8H9FRZ7"/>
<evidence type="ECO:0000256" key="1">
    <source>
        <dbReference type="SAM" id="SignalP"/>
    </source>
</evidence>
<evidence type="ECO:0000259" key="2">
    <source>
        <dbReference type="PROSITE" id="PS50213"/>
    </source>
</evidence>
<reference evidence="3" key="1">
    <citation type="journal article" date="2014" name="Int. J. Syst. Evol. Microbiol.">
        <title>Complete genome sequence of Corynebacterium casei LMG S-19264T (=DSM 44701T), isolated from a smear-ripened cheese.</title>
        <authorList>
            <consortium name="US DOE Joint Genome Institute (JGI-PGF)"/>
            <person name="Walter F."/>
            <person name="Albersmeier A."/>
            <person name="Kalinowski J."/>
            <person name="Ruckert C."/>
        </authorList>
    </citation>
    <scope>NUCLEOTIDE SEQUENCE</scope>
    <source>
        <strain evidence="3">CGMCC 1.10749</strain>
    </source>
</reference>
<dbReference type="SMART" id="SM00554">
    <property type="entry name" value="FAS1"/>
    <property type="match status" value="1"/>
</dbReference>
<dbReference type="Pfam" id="PF02469">
    <property type="entry name" value="Fasciclin"/>
    <property type="match status" value="1"/>
</dbReference>
<gene>
    <name evidence="3" type="ORF">GCM10011314_16310</name>
</gene>
<feature type="signal peptide" evidence="1">
    <location>
        <begin position="1"/>
        <end position="26"/>
    </location>
</feature>
<feature type="chain" id="PRO_5034790243" description="FAS1 domain-containing protein" evidence="1">
    <location>
        <begin position="27"/>
        <end position="215"/>
    </location>
</feature>
<name>A0A8H9FRZ7_9MICO</name>
<proteinExistence type="predicted"/>
<accession>A0A8H9FRZ7</accession>
<evidence type="ECO:0000313" key="4">
    <source>
        <dbReference type="Proteomes" id="UP000628079"/>
    </source>
</evidence>
<feature type="domain" description="FAS1" evidence="2">
    <location>
        <begin position="45"/>
        <end position="210"/>
    </location>
</feature>
<dbReference type="EMBL" id="BMEA01000001">
    <property type="protein sequence ID" value="GGB77389.1"/>
    <property type="molecule type" value="Genomic_DNA"/>
</dbReference>